<dbReference type="Pfam" id="PF13279">
    <property type="entry name" value="4HBT_2"/>
    <property type="match status" value="1"/>
</dbReference>
<dbReference type="PANTHER" id="PTHR31793">
    <property type="entry name" value="4-HYDROXYBENZOYL-COA THIOESTERASE FAMILY MEMBER"/>
    <property type="match status" value="1"/>
</dbReference>
<dbReference type="InterPro" id="IPR050563">
    <property type="entry name" value="4-hydroxybenzoyl-CoA_TE"/>
</dbReference>
<evidence type="ECO:0000313" key="4">
    <source>
        <dbReference type="Proteomes" id="UP000193409"/>
    </source>
</evidence>
<dbReference type="Proteomes" id="UP000193409">
    <property type="component" value="Unassembled WGS sequence"/>
</dbReference>
<evidence type="ECO:0000313" key="3">
    <source>
        <dbReference type="EMBL" id="SLN10760.1"/>
    </source>
</evidence>
<evidence type="ECO:0000256" key="2">
    <source>
        <dbReference type="ARBA" id="ARBA00022801"/>
    </source>
</evidence>
<comment type="similarity">
    <text evidence="1">Belongs to the 4-hydroxybenzoyl-CoA thioesterase family.</text>
</comment>
<protein>
    <submittedName>
        <fullName evidence="3">Acyl-CoA thioesterase YbgC</fullName>
    </submittedName>
</protein>
<keyword evidence="2" id="KW-0378">Hydrolase</keyword>
<evidence type="ECO:0000256" key="1">
    <source>
        <dbReference type="ARBA" id="ARBA00005953"/>
    </source>
</evidence>
<dbReference type="PANTHER" id="PTHR31793:SF27">
    <property type="entry name" value="NOVEL THIOESTERASE SUPERFAMILY DOMAIN AND SAPOSIN A-TYPE DOMAIN CONTAINING PROTEIN (0610012H03RIK)"/>
    <property type="match status" value="1"/>
</dbReference>
<dbReference type="RefSeq" id="WP_085866677.1">
    <property type="nucleotide sequence ID" value="NZ_FWFQ01000001.1"/>
</dbReference>
<dbReference type="Gene3D" id="3.10.129.10">
    <property type="entry name" value="Hotdog Thioesterase"/>
    <property type="match status" value="1"/>
</dbReference>
<reference evidence="3 4" key="1">
    <citation type="submission" date="2017-03" db="EMBL/GenBank/DDBJ databases">
        <authorList>
            <person name="Afonso C.L."/>
            <person name="Miller P.J."/>
            <person name="Scott M.A."/>
            <person name="Spackman E."/>
            <person name="Goraichik I."/>
            <person name="Dimitrov K.M."/>
            <person name="Suarez D.L."/>
            <person name="Swayne D.E."/>
        </authorList>
    </citation>
    <scope>NUCLEOTIDE SEQUENCE [LARGE SCALE GENOMIC DNA]</scope>
    <source>
        <strain evidence="3 4">CECT 7680</strain>
    </source>
</reference>
<name>A0A1Y5R783_9RHOB</name>
<keyword evidence="4" id="KW-1185">Reference proteome</keyword>
<sequence length="156" mass="17400">MDLPFLRPLSPELLAAQGVPGAFRYGLADRVRFQEVDALLHANNVAYVAWFETLRTRYLRDTGILDCFDGFPAFVVAEQTVRYRAPLLLDQPYVAAGRTVRVGRSSFSQEYVLMAEGRLCAEGSAQMVYLDPQSGKGRPLPEAARRIFIERDGAEG</sequence>
<proteinExistence type="inferred from homology"/>
<dbReference type="SUPFAM" id="SSF54637">
    <property type="entry name" value="Thioesterase/thiol ester dehydrase-isomerase"/>
    <property type="match status" value="1"/>
</dbReference>
<accession>A0A1Y5R783</accession>
<gene>
    <name evidence="3" type="ORF">PSA7680_00072</name>
</gene>
<dbReference type="AlphaFoldDB" id="A0A1Y5R783"/>
<dbReference type="OrthoDB" id="9801517at2"/>
<dbReference type="GO" id="GO:0047617">
    <property type="term" value="F:fatty acyl-CoA hydrolase activity"/>
    <property type="evidence" value="ECO:0007669"/>
    <property type="project" value="TreeGrafter"/>
</dbReference>
<dbReference type="EMBL" id="FWFQ01000001">
    <property type="protein sequence ID" value="SLN10760.1"/>
    <property type="molecule type" value="Genomic_DNA"/>
</dbReference>
<organism evidence="3 4">
    <name type="scientific">Pseudoruegeria aquimaris</name>
    <dbReference type="NCBI Taxonomy" id="393663"/>
    <lineage>
        <taxon>Bacteria</taxon>
        <taxon>Pseudomonadati</taxon>
        <taxon>Pseudomonadota</taxon>
        <taxon>Alphaproteobacteria</taxon>
        <taxon>Rhodobacterales</taxon>
        <taxon>Roseobacteraceae</taxon>
        <taxon>Pseudoruegeria</taxon>
    </lineage>
</organism>
<dbReference type="CDD" id="cd00586">
    <property type="entry name" value="4HBT"/>
    <property type="match status" value="1"/>
</dbReference>
<dbReference type="InterPro" id="IPR029069">
    <property type="entry name" value="HotDog_dom_sf"/>
</dbReference>